<gene>
    <name evidence="5" type="primary">LOC104599142</name>
</gene>
<dbReference type="SUPFAM" id="SSF82199">
    <property type="entry name" value="SET domain"/>
    <property type="match status" value="1"/>
</dbReference>
<accession>A0A1U8ACG0</accession>
<name>A0A1U8ACG0_NELNU</name>
<dbReference type="eggNOG" id="ENOG502QRSB">
    <property type="taxonomic scope" value="Eukaryota"/>
</dbReference>
<evidence type="ECO:0000256" key="1">
    <source>
        <dbReference type="ARBA" id="ARBA00022603"/>
    </source>
</evidence>
<dbReference type="FunCoup" id="A0A1U8ACG0">
    <property type="interactions" value="325"/>
</dbReference>
<dbReference type="CDD" id="cd10527">
    <property type="entry name" value="SET_LSMT"/>
    <property type="match status" value="1"/>
</dbReference>
<dbReference type="GeneID" id="104599142"/>
<dbReference type="PANTHER" id="PTHR13271">
    <property type="entry name" value="UNCHARACTERIZED PUTATIVE METHYLTRANSFERASE"/>
    <property type="match status" value="1"/>
</dbReference>
<dbReference type="GO" id="GO:0032259">
    <property type="term" value="P:methylation"/>
    <property type="evidence" value="ECO:0007669"/>
    <property type="project" value="UniProtKB-KW"/>
</dbReference>
<dbReference type="OrthoDB" id="341421at2759"/>
<dbReference type="Gene3D" id="3.90.1410.10">
    <property type="entry name" value="set domain protein methyltransferase, domain 1"/>
    <property type="match status" value="1"/>
</dbReference>
<dbReference type="InterPro" id="IPR046341">
    <property type="entry name" value="SET_dom_sf"/>
</dbReference>
<reference evidence="5" key="1">
    <citation type="submission" date="2025-08" db="UniProtKB">
        <authorList>
            <consortium name="RefSeq"/>
        </authorList>
    </citation>
    <scope>IDENTIFICATION</scope>
</reference>
<dbReference type="FunFam" id="3.90.1410.10:FF:000011">
    <property type="entry name" value="Transcription factor, E2F and DP-related"/>
    <property type="match status" value="1"/>
</dbReference>
<dbReference type="RefSeq" id="XP_010259843.1">
    <property type="nucleotide sequence ID" value="XM_010261541.2"/>
</dbReference>
<dbReference type="GO" id="GO:0016279">
    <property type="term" value="F:protein-lysine N-methyltransferase activity"/>
    <property type="evidence" value="ECO:0000318"/>
    <property type="project" value="GO_Central"/>
</dbReference>
<dbReference type="OMA" id="HSLCPHV"/>
<evidence type="ECO:0000313" key="5">
    <source>
        <dbReference type="RefSeq" id="XP_010259843.1"/>
    </source>
</evidence>
<evidence type="ECO:0000256" key="2">
    <source>
        <dbReference type="ARBA" id="ARBA00022679"/>
    </source>
</evidence>
<dbReference type="STRING" id="4432.A0A1U8ACG0"/>
<proteinExistence type="predicted"/>
<dbReference type="Proteomes" id="UP000189703">
    <property type="component" value="Unplaced"/>
</dbReference>
<sequence length="543" mass="61755">MGINDRHSLVLKISKDDPLLEKKKILMHINGSESEVRIYFSSATCPEWTKITLQAALRYARVIHLNEAELYFGRGDVPLDFYSTRNELESLNSILSVIDTLLSGATSKSKEDLQDLKGATIDLISSLGDKNDEEIRIEKCSCSTVELLLQWGKNNGVKTKLQIAYIEGAGRGAVAMEDLNIGDTALEIPESIIICEELVYETEMFHVLKEIDGISAETMLLLWSMNERYNPDSKFKIYFETLPESFNTGLSFGLDALAALEGTLLFEEIMQAKEHLRTQYDELFPMLCCNHPDIFKPELYTWDKFLWACELWYSNSMKVVFADGKLRTCLVPIAGFLNHSLCPHIMHYGKVDSVTNFLKFPLLLPCREGEQCYLSYGNFSSSHLITFYGFLPKGDNSCDVIPLDINTPEANDSGDCLESDPMHMVRGTWLSSNHDIFYYGLPPQLLDHFRDDKLHKKTYDYLVKEVEILELLQSVFNEMMDGLGEYDYTESDNLNWDVKLALEFKDLQRRIISSVLASCSSGLKMLETELNQIYSKSDKDGLA</sequence>
<dbReference type="PROSITE" id="PS50280">
    <property type="entry name" value="SET"/>
    <property type="match status" value="1"/>
</dbReference>
<organism evidence="4 5">
    <name type="scientific">Nelumbo nucifera</name>
    <name type="common">Sacred lotus</name>
    <dbReference type="NCBI Taxonomy" id="4432"/>
    <lineage>
        <taxon>Eukaryota</taxon>
        <taxon>Viridiplantae</taxon>
        <taxon>Streptophyta</taxon>
        <taxon>Embryophyta</taxon>
        <taxon>Tracheophyta</taxon>
        <taxon>Spermatophyta</taxon>
        <taxon>Magnoliopsida</taxon>
        <taxon>Proteales</taxon>
        <taxon>Nelumbonaceae</taxon>
        <taxon>Nelumbo</taxon>
    </lineage>
</organism>
<dbReference type="AlphaFoldDB" id="A0A1U8ACG0"/>
<dbReference type="PANTHER" id="PTHR13271:SF103">
    <property type="entry name" value="N-METHYLTRANSFERASE DOMAIN AND SET DOMAIN CONTAINING PROTEIN-RELATED"/>
    <property type="match status" value="1"/>
</dbReference>
<evidence type="ECO:0000313" key="4">
    <source>
        <dbReference type="Proteomes" id="UP000189703"/>
    </source>
</evidence>
<protein>
    <submittedName>
        <fullName evidence="5">Uncharacterized protein LOC104599142</fullName>
    </submittedName>
</protein>
<dbReference type="InterPro" id="IPR050600">
    <property type="entry name" value="SETD3_SETD6_MTase"/>
</dbReference>
<evidence type="ECO:0000256" key="3">
    <source>
        <dbReference type="ARBA" id="ARBA00022691"/>
    </source>
</evidence>
<keyword evidence="1" id="KW-0489">Methyltransferase</keyword>
<dbReference type="KEGG" id="nnu:104599142"/>
<dbReference type="InterPro" id="IPR001214">
    <property type="entry name" value="SET_dom"/>
</dbReference>
<keyword evidence="3" id="KW-0949">S-adenosyl-L-methionine</keyword>
<keyword evidence="4" id="KW-1185">Reference proteome</keyword>
<dbReference type="Gene3D" id="3.90.1420.10">
    <property type="entry name" value="Rubisco LSMT, substrate-binding domain"/>
    <property type="match status" value="1"/>
</dbReference>
<dbReference type="InterPro" id="IPR036464">
    <property type="entry name" value="Rubisco_LSMT_subst-bd_sf"/>
</dbReference>
<keyword evidence="2" id="KW-0808">Transferase</keyword>